<accession>A0A3P6H2V8</accession>
<dbReference type="InterPro" id="IPR009057">
    <property type="entry name" value="Homeodomain-like_sf"/>
</dbReference>
<dbReference type="AlphaFoldDB" id="A0A3P6H2V8"/>
<dbReference type="SUPFAM" id="SSF46689">
    <property type="entry name" value="Homeodomain-like"/>
    <property type="match status" value="1"/>
</dbReference>
<evidence type="ECO:0000313" key="3">
    <source>
        <dbReference type="Proteomes" id="UP000267029"/>
    </source>
</evidence>
<evidence type="ECO:0000259" key="1">
    <source>
        <dbReference type="PROSITE" id="PS50090"/>
    </source>
</evidence>
<dbReference type="CDD" id="cd11660">
    <property type="entry name" value="SANT_TRF"/>
    <property type="match status" value="1"/>
</dbReference>
<sequence length="318" mass="35991">MKYSIKINAAVLNIVSSQVSIQEDQASSKSSQPYSGNIPLQVLITQLSEFSSNRDTEKHPCLWLENEIVKSRINDINVRCRQRQTNEMRSEKDEQMVVQWLDSFSSLNKSANVSHRPSSVSTQTDEISAMNQLPQSTPNKINFPPIRKLVPRDNADFLKDVSTPPDTPTSMHLFVICFLHMSKIGSSNTPPSSQSLSETLCHQPLNQMPNETQDLSLTLTSFADIGATSRACSNASRRRLPWTLSETLALWHEIQIALPGPPSWAKIRDKVFSTSRRTNVDLKDRWRVILRNPALQAQIRQYYGKWLASKNAVRTDMP</sequence>
<proteinExistence type="predicted"/>
<feature type="domain" description="Myb-like" evidence="1">
    <location>
        <begin position="234"/>
        <end position="290"/>
    </location>
</feature>
<dbReference type="Proteomes" id="UP000267029">
    <property type="component" value="Unassembled WGS sequence"/>
</dbReference>
<organism evidence="2 3">
    <name type="scientific">Mesocestoides corti</name>
    <name type="common">Flatworm</name>
    <dbReference type="NCBI Taxonomy" id="53468"/>
    <lineage>
        <taxon>Eukaryota</taxon>
        <taxon>Metazoa</taxon>
        <taxon>Spiralia</taxon>
        <taxon>Lophotrochozoa</taxon>
        <taxon>Platyhelminthes</taxon>
        <taxon>Cestoda</taxon>
        <taxon>Eucestoda</taxon>
        <taxon>Cyclophyllidea</taxon>
        <taxon>Mesocestoididae</taxon>
        <taxon>Mesocestoides</taxon>
    </lineage>
</organism>
<dbReference type="PROSITE" id="PS50090">
    <property type="entry name" value="MYB_LIKE"/>
    <property type="match status" value="1"/>
</dbReference>
<name>A0A3P6H2V8_MESCO</name>
<reference evidence="2 3" key="1">
    <citation type="submission" date="2018-10" db="EMBL/GenBank/DDBJ databases">
        <authorList>
            <consortium name="Pathogen Informatics"/>
        </authorList>
    </citation>
    <scope>NUCLEOTIDE SEQUENCE [LARGE SCALE GENOMIC DNA]</scope>
</reference>
<dbReference type="Gene3D" id="1.10.246.220">
    <property type="match status" value="1"/>
</dbReference>
<protein>
    <recommendedName>
        <fullName evidence="1">Myb-like domain-containing protein</fullName>
    </recommendedName>
</protein>
<dbReference type="OrthoDB" id="608866at2759"/>
<dbReference type="InterPro" id="IPR001005">
    <property type="entry name" value="SANT/Myb"/>
</dbReference>
<dbReference type="EMBL" id="UXSR01005303">
    <property type="protein sequence ID" value="VDD80864.1"/>
    <property type="molecule type" value="Genomic_DNA"/>
</dbReference>
<gene>
    <name evidence="2" type="ORF">MCOS_LOCUS6867</name>
</gene>
<keyword evidence="3" id="KW-1185">Reference proteome</keyword>
<evidence type="ECO:0000313" key="2">
    <source>
        <dbReference type="EMBL" id="VDD80864.1"/>
    </source>
</evidence>